<reference evidence="3" key="1">
    <citation type="submission" date="2016-06" db="EMBL/GenBank/DDBJ databases">
        <title>Parallel loss of symbiosis genes in relatives of nitrogen-fixing non-legume Parasponia.</title>
        <authorList>
            <person name="Van Velzen R."/>
            <person name="Holmer R."/>
            <person name="Bu F."/>
            <person name="Rutten L."/>
            <person name="Van Zeijl A."/>
            <person name="Liu W."/>
            <person name="Santuari L."/>
            <person name="Cao Q."/>
            <person name="Sharma T."/>
            <person name="Shen D."/>
            <person name="Roswanjaya Y."/>
            <person name="Wardhani T."/>
            <person name="Kalhor M.S."/>
            <person name="Jansen J."/>
            <person name="Van den Hoogen J."/>
            <person name="Gungor B."/>
            <person name="Hartog M."/>
            <person name="Hontelez J."/>
            <person name="Verver J."/>
            <person name="Yang W.-C."/>
            <person name="Schijlen E."/>
            <person name="Repin R."/>
            <person name="Schilthuizen M."/>
            <person name="Schranz E."/>
            <person name="Heidstra R."/>
            <person name="Miyata K."/>
            <person name="Fedorova E."/>
            <person name="Kohlen W."/>
            <person name="Bisseling T."/>
            <person name="Smit S."/>
            <person name="Geurts R."/>
        </authorList>
    </citation>
    <scope>NUCLEOTIDE SEQUENCE [LARGE SCALE GENOMIC DNA]</scope>
    <source>
        <strain evidence="3">cv. RG33-2</strain>
    </source>
</reference>
<sequence>MAENSEVVQLKEEERIYYDEKCPGCRIDKLKHSNPGIPWKHLSFVFVVCIVAGTKIPFSILLF</sequence>
<evidence type="ECO:0008006" key="4">
    <source>
        <dbReference type="Google" id="ProtNLM"/>
    </source>
</evidence>
<dbReference type="OrthoDB" id="10262656at2759"/>
<accession>A0A2P5EW22</accession>
<dbReference type="EMBL" id="JXTC01000090">
    <property type="protein sequence ID" value="PON89737.1"/>
    <property type="molecule type" value="Genomic_DNA"/>
</dbReference>
<organism evidence="2 3">
    <name type="scientific">Trema orientale</name>
    <name type="common">Charcoal tree</name>
    <name type="synonym">Celtis orientalis</name>
    <dbReference type="NCBI Taxonomy" id="63057"/>
    <lineage>
        <taxon>Eukaryota</taxon>
        <taxon>Viridiplantae</taxon>
        <taxon>Streptophyta</taxon>
        <taxon>Embryophyta</taxon>
        <taxon>Tracheophyta</taxon>
        <taxon>Spermatophyta</taxon>
        <taxon>Magnoliopsida</taxon>
        <taxon>eudicotyledons</taxon>
        <taxon>Gunneridae</taxon>
        <taxon>Pentapetalae</taxon>
        <taxon>rosids</taxon>
        <taxon>fabids</taxon>
        <taxon>Rosales</taxon>
        <taxon>Cannabaceae</taxon>
        <taxon>Trema</taxon>
    </lineage>
</organism>
<dbReference type="Proteomes" id="UP000237000">
    <property type="component" value="Unassembled WGS sequence"/>
</dbReference>
<keyword evidence="1" id="KW-1133">Transmembrane helix</keyword>
<name>A0A2P5EW22_TREOI</name>
<evidence type="ECO:0000256" key="1">
    <source>
        <dbReference type="SAM" id="Phobius"/>
    </source>
</evidence>
<evidence type="ECO:0000313" key="3">
    <source>
        <dbReference type="Proteomes" id="UP000237000"/>
    </source>
</evidence>
<keyword evidence="3" id="KW-1185">Reference proteome</keyword>
<keyword evidence="1" id="KW-0812">Transmembrane</keyword>
<dbReference type="InParanoid" id="A0A2P5EW22"/>
<keyword evidence="1" id="KW-0472">Membrane</keyword>
<dbReference type="AlphaFoldDB" id="A0A2P5EW22"/>
<comment type="caution">
    <text evidence="2">The sequence shown here is derived from an EMBL/GenBank/DDBJ whole genome shotgun (WGS) entry which is preliminary data.</text>
</comment>
<gene>
    <name evidence="2" type="ORF">TorRG33x02_144170</name>
</gene>
<protein>
    <recommendedName>
        <fullName evidence="4">Transmembrane protein</fullName>
    </recommendedName>
</protein>
<feature type="transmembrane region" description="Helical" evidence="1">
    <location>
        <begin position="42"/>
        <end position="62"/>
    </location>
</feature>
<proteinExistence type="predicted"/>
<evidence type="ECO:0000313" key="2">
    <source>
        <dbReference type="EMBL" id="PON89737.1"/>
    </source>
</evidence>